<gene>
    <name evidence="3" type="primary">ORF1</name>
    <name evidence="3" type="ORF">TNCV_2621431</name>
</gene>
<dbReference type="PANTHER" id="PTHR33273:SF4">
    <property type="entry name" value="ENDONUCLEASE_EXONUCLEASE_PHOSPHATASE DOMAIN-CONTAINING PROTEIN"/>
    <property type="match status" value="1"/>
</dbReference>
<dbReference type="Proteomes" id="UP000887159">
    <property type="component" value="Unassembled WGS sequence"/>
</dbReference>
<accession>A0A8X6WDB9</accession>
<evidence type="ECO:0000256" key="1">
    <source>
        <dbReference type="SAM" id="MobiDB-lite"/>
    </source>
</evidence>
<dbReference type="InterPro" id="IPR005135">
    <property type="entry name" value="Endo/exonuclease/phosphatase"/>
</dbReference>
<dbReference type="GO" id="GO:0003824">
    <property type="term" value="F:catalytic activity"/>
    <property type="evidence" value="ECO:0007669"/>
    <property type="project" value="InterPro"/>
</dbReference>
<evidence type="ECO:0000313" key="3">
    <source>
        <dbReference type="EMBL" id="GFY32006.1"/>
    </source>
</evidence>
<feature type="compositionally biased region" description="Polar residues" evidence="1">
    <location>
        <begin position="471"/>
        <end position="490"/>
    </location>
</feature>
<dbReference type="InterPro" id="IPR006579">
    <property type="entry name" value="Pre_C2HC_dom"/>
</dbReference>
<proteinExistence type="predicted"/>
<feature type="domain" description="Pre-C2HC" evidence="2">
    <location>
        <begin position="576"/>
        <end position="644"/>
    </location>
</feature>
<dbReference type="Pfam" id="PF14529">
    <property type="entry name" value="Exo_endo_phos_2"/>
    <property type="match status" value="1"/>
</dbReference>
<dbReference type="SMART" id="SM00596">
    <property type="entry name" value="PRE_C2HC"/>
    <property type="match status" value="2"/>
</dbReference>
<feature type="region of interest" description="Disordered" evidence="1">
    <location>
        <begin position="411"/>
        <end position="441"/>
    </location>
</feature>
<organism evidence="3 4">
    <name type="scientific">Trichonephila clavipes</name>
    <name type="common">Golden silk orbweaver</name>
    <name type="synonym">Nephila clavipes</name>
    <dbReference type="NCBI Taxonomy" id="2585209"/>
    <lineage>
        <taxon>Eukaryota</taxon>
        <taxon>Metazoa</taxon>
        <taxon>Ecdysozoa</taxon>
        <taxon>Arthropoda</taxon>
        <taxon>Chelicerata</taxon>
        <taxon>Arachnida</taxon>
        <taxon>Araneae</taxon>
        <taxon>Araneomorphae</taxon>
        <taxon>Entelegynae</taxon>
        <taxon>Araneoidea</taxon>
        <taxon>Nephilidae</taxon>
        <taxon>Trichonephila</taxon>
    </lineage>
</organism>
<keyword evidence="4" id="KW-1185">Reference proteome</keyword>
<protein>
    <submittedName>
        <fullName evidence="3">Nucleic-acid-binding protein from transposon X-element</fullName>
    </submittedName>
</protein>
<evidence type="ECO:0000259" key="2">
    <source>
        <dbReference type="SMART" id="SM00596"/>
    </source>
</evidence>
<comment type="caution">
    <text evidence="3">The sequence shown here is derived from an EMBL/GenBank/DDBJ whole genome shotgun (WGS) entry which is preliminary data.</text>
</comment>
<dbReference type="InterPro" id="IPR036691">
    <property type="entry name" value="Endo/exonu/phosph_ase_sf"/>
</dbReference>
<sequence length="848" mass="96678">MAVITKKFPKIRSRLTGDFLKLYTDTAEERRTAVQFLREHKFQFYTIKSKAERPIKVVIKGLPRTTNPEEIKEDLELLGYTPDRVNQLVGRKTKRALPIFLITLPRNLDNLKIFDLKTLSYLSIRVEGYNEKHSPDILLIQETHLRPSHNFNIANYTCHRNDRITDGSRSAGGTLILIKSSLKHYCLPTPPLRALEATNIILTPPKHDPISITSVYIPPFSDENLFTLDIEYFIQTANNCVLFGDFNASHTAWNCNNISNRGRHLCNFANMVNLNIAYPPTPTRFGYNSANTIDIAIIKNFYYPFTINSIDDLSPDHNPVFLNFNFKLAIEPPNPRAVSTDWNAFRLNLNNNLSLFDYHPNSIKSTCELENKISEFTEAVIDTHSHASRPIGTDRRNFTPQHINRLLKLKNYLRKQSSKNKNPSQKRKENEDGFISPPLSKINKRTTNASQLNFEIELNNKFKTLNEETARTSTENTESNDQNPNTTAIPQNLPPPVMLKINKDYHKEMKTITAKFPTVRGKLSGEYLKLYTNSPEQKDQLIEFLEIVDFEFYAIRAKSERPIKVVIKGLPRDTETNDIHHELVMLGYTVDKVTQLTGRITKQKLPVFLITLPRNINNSKIFDLNRLCYLSVNVEGYEGKGVTQCYSCNKFNHTADLCHLKPRCLKCGLNHQTKDCEINKVEQMYCINCETIGHMANYAKCPLYPKPKKGAPTKNNNNYTSVINSIVRPNVSYANATKASTNTNRNQQMATRTGGSSSVPPQGQTNQIKAQTPQITPIQINNENPNVNLISQTLQSIIQALTTLTVQISNMNFAPPSVHNKPSKNKTNEAKKQEMYALVDAIFKHYDD</sequence>
<name>A0A8X6WDB9_TRICX</name>
<evidence type="ECO:0000313" key="4">
    <source>
        <dbReference type="Proteomes" id="UP000887159"/>
    </source>
</evidence>
<dbReference type="AlphaFoldDB" id="A0A8X6WDB9"/>
<dbReference type="Gene3D" id="3.60.10.10">
    <property type="entry name" value="Endonuclease/exonuclease/phosphatase"/>
    <property type="match status" value="1"/>
</dbReference>
<dbReference type="SUPFAM" id="SSF56219">
    <property type="entry name" value="DNase I-like"/>
    <property type="match status" value="1"/>
</dbReference>
<dbReference type="EMBL" id="BMAU01021401">
    <property type="protein sequence ID" value="GFY32006.1"/>
    <property type="molecule type" value="Genomic_DNA"/>
</dbReference>
<feature type="region of interest" description="Disordered" evidence="1">
    <location>
        <begin position="469"/>
        <end position="496"/>
    </location>
</feature>
<dbReference type="PANTHER" id="PTHR33273">
    <property type="entry name" value="DOMAIN-CONTAINING PROTEIN, PUTATIVE-RELATED"/>
    <property type="match status" value="1"/>
</dbReference>
<feature type="region of interest" description="Disordered" evidence="1">
    <location>
        <begin position="738"/>
        <end position="765"/>
    </location>
</feature>
<dbReference type="Pfam" id="PF07530">
    <property type="entry name" value="PRE_C2HC"/>
    <property type="match status" value="2"/>
</dbReference>
<feature type="domain" description="Pre-C2HC" evidence="2">
    <location>
        <begin position="68"/>
        <end position="136"/>
    </location>
</feature>
<reference evidence="3" key="1">
    <citation type="submission" date="2020-08" db="EMBL/GenBank/DDBJ databases">
        <title>Multicomponent nature underlies the extraordinary mechanical properties of spider dragline silk.</title>
        <authorList>
            <person name="Kono N."/>
            <person name="Nakamura H."/>
            <person name="Mori M."/>
            <person name="Yoshida Y."/>
            <person name="Ohtoshi R."/>
            <person name="Malay A.D."/>
            <person name="Moran D.A.P."/>
            <person name="Tomita M."/>
            <person name="Numata K."/>
            <person name="Arakawa K."/>
        </authorList>
    </citation>
    <scope>NUCLEOTIDE SEQUENCE</scope>
</reference>